<evidence type="ECO:0000256" key="1">
    <source>
        <dbReference type="SAM" id="Phobius"/>
    </source>
</evidence>
<feature type="transmembrane region" description="Helical" evidence="1">
    <location>
        <begin position="803"/>
        <end position="821"/>
    </location>
</feature>
<dbReference type="PANTHER" id="PTHR11161:SF0">
    <property type="entry name" value="O-ACYLTRANSFERASE LIKE PROTEIN"/>
    <property type="match status" value="1"/>
</dbReference>
<evidence type="ECO:0000313" key="4">
    <source>
        <dbReference type="Proteomes" id="UP000694941"/>
    </source>
</evidence>
<evidence type="ECO:0000313" key="5">
    <source>
        <dbReference type="RefSeq" id="XP_022242186.1"/>
    </source>
</evidence>
<evidence type="ECO:0000259" key="3">
    <source>
        <dbReference type="SMART" id="SM00703"/>
    </source>
</evidence>
<keyword evidence="1" id="KW-1133">Transmembrane helix</keyword>
<name>A0ABM1SEY1_LIMPO</name>
<accession>A0ABM1SEY1</accession>
<feature type="transmembrane region" description="Helical" evidence="1">
    <location>
        <begin position="759"/>
        <end position="782"/>
    </location>
</feature>
<sequence>MKHVEMYVCLFNLLGISVVVTYDISKVSADYVFKLSDNEKTLVKNRFKDDDISTSSAQPHFLKDLTTVMIDSNMVSKTALSRSTQLLSHSGLKQQTQFFMTTSAGLLQNRRRPMLESLLLNNTGVSSSRVSIQLSKSRDVSRTSPSESISVSNPVIASTSELPTSVLKTREQPNQIVPLSNLFTNNNTPFPSLPTRLTSSTEDITRIWKDMNKEVRHLVNSLMKENLPTLIRYSYESQISSSCNSALLRLLFALRRLEPWAMELIDASGKLPDGVMRGTLAAFGSYDNCLEIKETISLERKSDIITGKYCTVKIRPPLPKKPKVIKNGDIIIDPGIFSEKSVTNILASRSFFFYFVWYRVGMCVPSACSREDVEGLVKSALKKSHLVVEVPNCEMKVAEPITTTQITIISLLSVVVILVVTGTSVDISSCWITDSGKQPKRGFATKALLCFSLVKNWNKLMDTRANQQMETLNGMKMFSMLWVILGHTYYFVELFSARDIYKSFFSMNNVPFQIILNAWLAVDTFFFLGGLVMTYGVLKKMKKSGGQLNLLIEILHRYLRLTPTILFVLGILFLEPLAASGPFWKEKIMKEVTNCQLNWWRILVYVINWTDYKDMCLPHLWYLSVDMQLFIPMLVVAWLLYKWPKMGLLLTCIIIVGSATAVGIITYLEDFYPTIVLLSPDQEFSKKIATYIYLRPYTHLGPYAVGVIVGYMLVNHGNVVLPRFAKLIGWMLSVSFNLAVLLLTYPWNNGTVPGVSVSVAYASIHRIIWATGLGWTSFMSVVDQANPVKMILSWKGFVPISRLSYSLYVVHLLVIWLRVWTFRERVVFHHYDLLYQFFGHLVVSIGAACVCYLLVEAPFASLECFLLSRWQSRVTEKPKCGQMMNEPSLKVLQETVVEDETVSTKRNIVVNNGNIQSSCGTYNNGQASSQNEGYDNYSFTSRL</sequence>
<gene>
    <name evidence="5" type="primary">LOC106459908</name>
</gene>
<dbReference type="InterPro" id="IPR052728">
    <property type="entry name" value="O2_lipid_transport_reg"/>
</dbReference>
<dbReference type="Pfam" id="PF01757">
    <property type="entry name" value="Acyl_transf_3"/>
    <property type="match status" value="1"/>
</dbReference>
<keyword evidence="1" id="KW-0472">Membrane</keyword>
<proteinExistence type="predicted"/>
<dbReference type="PANTHER" id="PTHR11161">
    <property type="entry name" value="O-ACYLTRANSFERASE"/>
    <property type="match status" value="1"/>
</dbReference>
<feature type="transmembrane region" description="Helical" evidence="1">
    <location>
        <begin position="408"/>
        <end position="432"/>
    </location>
</feature>
<feature type="transmembrane region" description="Helical" evidence="1">
    <location>
        <begin position="833"/>
        <end position="855"/>
    </location>
</feature>
<feature type="signal peptide" evidence="2">
    <location>
        <begin position="1"/>
        <end position="29"/>
    </location>
</feature>
<feature type="domain" description="Nose resistant-to-fluoxetine protein N-terminal" evidence="3">
    <location>
        <begin position="240"/>
        <end position="404"/>
    </location>
</feature>
<dbReference type="Pfam" id="PF20146">
    <property type="entry name" value="NRF"/>
    <property type="match status" value="1"/>
</dbReference>
<feature type="transmembrane region" description="Helical" evidence="1">
    <location>
        <begin position="558"/>
        <end position="579"/>
    </location>
</feature>
<keyword evidence="1" id="KW-0812">Transmembrane</keyword>
<feature type="transmembrane region" description="Helical" evidence="1">
    <location>
        <begin position="648"/>
        <end position="668"/>
    </location>
</feature>
<dbReference type="SMART" id="SM00703">
    <property type="entry name" value="NRF"/>
    <property type="match status" value="1"/>
</dbReference>
<dbReference type="InterPro" id="IPR006621">
    <property type="entry name" value="Nose-resist-to-fluoxetine_N"/>
</dbReference>
<evidence type="ECO:0000256" key="2">
    <source>
        <dbReference type="SAM" id="SignalP"/>
    </source>
</evidence>
<dbReference type="InterPro" id="IPR002656">
    <property type="entry name" value="Acyl_transf_3_dom"/>
</dbReference>
<dbReference type="GeneID" id="106459908"/>
<keyword evidence="4" id="KW-1185">Reference proteome</keyword>
<organism evidence="4 5">
    <name type="scientific">Limulus polyphemus</name>
    <name type="common">Atlantic horseshoe crab</name>
    <dbReference type="NCBI Taxonomy" id="6850"/>
    <lineage>
        <taxon>Eukaryota</taxon>
        <taxon>Metazoa</taxon>
        <taxon>Ecdysozoa</taxon>
        <taxon>Arthropoda</taxon>
        <taxon>Chelicerata</taxon>
        <taxon>Merostomata</taxon>
        <taxon>Xiphosura</taxon>
        <taxon>Limulidae</taxon>
        <taxon>Limulus</taxon>
    </lineage>
</organism>
<feature type="transmembrane region" description="Helical" evidence="1">
    <location>
        <begin position="728"/>
        <end position="747"/>
    </location>
</feature>
<feature type="chain" id="PRO_5046495568" evidence="2">
    <location>
        <begin position="30"/>
        <end position="943"/>
    </location>
</feature>
<dbReference type="RefSeq" id="XP_022242186.1">
    <property type="nucleotide sequence ID" value="XM_022386478.1"/>
</dbReference>
<reference evidence="5" key="1">
    <citation type="submission" date="2025-08" db="UniProtKB">
        <authorList>
            <consortium name="RefSeq"/>
        </authorList>
    </citation>
    <scope>IDENTIFICATION</scope>
    <source>
        <tissue evidence="5">Muscle</tissue>
    </source>
</reference>
<dbReference type="Proteomes" id="UP000694941">
    <property type="component" value="Unplaced"/>
</dbReference>
<feature type="transmembrane region" description="Helical" evidence="1">
    <location>
        <begin position="700"/>
        <end position="721"/>
    </location>
</feature>
<feature type="transmembrane region" description="Helical" evidence="1">
    <location>
        <begin position="512"/>
        <end position="538"/>
    </location>
</feature>
<feature type="transmembrane region" description="Helical" evidence="1">
    <location>
        <begin position="474"/>
        <end position="492"/>
    </location>
</feature>
<feature type="transmembrane region" description="Helical" evidence="1">
    <location>
        <begin position="620"/>
        <end position="641"/>
    </location>
</feature>
<keyword evidence="2" id="KW-0732">Signal</keyword>
<protein>
    <submittedName>
        <fullName evidence="5">Nose resistant to fluoxetine protein 6-like</fullName>
    </submittedName>
</protein>